<dbReference type="KEGG" id="fra:Francci3_2058"/>
<dbReference type="GO" id="GO:0004803">
    <property type="term" value="F:transposase activity"/>
    <property type="evidence" value="ECO:0007669"/>
    <property type="project" value="InterPro"/>
</dbReference>
<protein>
    <recommendedName>
        <fullName evidence="2">Transposase IS4-like domain-containing protein</fullName>
    </recommendedName>
</protein>
<evidence type="ECO:0000256" key="1">
    <source>
        <dbReference type="SAM" id="MobiDB-lite"/>
    </source>
</evidence>
<dbReference type="InterPro" id="IPR002559">
    <property type="entry name" value="Transposase_11"/>
</dbReference>
<gene>
    <name evidence="3" type="ordered locus">Francci3_2058</name>
</gene>
<organism evidence="3 4">
    <name type="scientific">Frankia casuarinae (strain DSM 45818 / CECT 9043 / HFP020203 / CcI3)</name>
    <dbReference type="NCBI Taxonomy" id="106370"/>
    <lineage>
        <taxon>Bacteria</taxon>
        <taxon>Bacillati</taxon>
        <taxon>Actinomycetota</taxon>
        <taxon>Actinomycetes</taxon>
        <taxon>Frankiales</taxon>
        <taxon>Frankiaceae</taxon>
        <taxon>Frankia</taxon>
    </lineage>
</organism>
<feature type="region of interest" description="Disordered" evidence="1">
    <location>
        <begin position="1"/>
        <end position="74"/>
    </location>
</feature>
<dbReference type="InterPro" id="IPR051698">
    <property type="entry name" value="Transposase_11-like"/>
</dbReference>
<dbReference type="eggNOG" id="COG5433">
    <property type="taxonomic scope" value="Bacteria"/>
</dbReference>
<dbReference type="HOGENOM" id="CLU_1545374_0_0_11"/>
<keyword evidence="4" id="KW-1185">Reference proteome</keyword>
<proteinExistence type="predicted"/>
<dbReference type="AlphaFoldDB" id="Q2JBB1"/>
<evidence type="ECO:0000313" key="3">
    <source>
        <dbReference type="EMBL" id="ABD11431.1"/>
    </source>
</evidence>
<evidence type="ECO:0000259" key="2">
    <source>
        <dbReference type="Pfam" id="PF01609"/>
    </source>
</evidence>
<dbReference type="Pfam" id="PF01609">
    <property type="entry name" value="DDE_Tnp_1"/>
    <property type="match status" value="1"/>
</dbReference>
<dbReference type="PhylomeDB" id="Q2JBB1"/>
<dbReference type="OrthoDB" id="3867913at2"/>
<evidence type="ECO:0000313" key="4">
    <source>
        <dbReference type="Proteomes" id="UP000001937"/>
    </source>
</evidence>
<dbReference type="GO" id="GO:0006313">
    <property type="term" value="P:DNA transposition"/>
    <property type="evidence" value="ECO:0007669"/>
    <property type="project" value="InterPro"/>
</dbReference>
<sequence length="173" mass="18811">MWRRTGRRCWPSWRPCAGRRSAPRRGREAAATAASNAGPCRPPRSAPGSASPTRSSPSGSSATAGPWPGGPATAETVHAVTSLPTHHASPRLLAELAQAHWAIENRLHWVRDVTYDEDRHRARTGNAPQVMTSLRNLAITILRLTGAKNIAKALRHHARHPERPLETIKKAGC</sequence>
<accession>Q2JBB1</accession>
<name>Q2JBB1_FRACC</name>
<dbReference type="GO" id="GO:0003677">
    <property type="term" value="F:DNA binding"/>
    <property type="evidence" value="ECO:0007669"/>
    <property type="project" value="InterPro"/>
</dbReference>
<dbReference type="Proteomes" id="UP000001937">
    <property type="component" value="Chromosome"/>
</dbReference>
<dbReference type="PANTHER" id="PTHR30298">
    <property type="entry name" value="H REPEAT-ASSOCIATED PREDICTED TRANSPOSASE"/>
    <property type="match status" value="1"/>
</dbReference>
<feature type="domain" description="Transposase IS4-like" evidence="2">
    <location>
        <begin position="37"/>
        <end position="140"/>
    </location>
</feature>
<dbReference type="STRING" id="106370.Francci3_2058"/>
<dbReference type="EMBL" id="CP000249">
    <property type="protein sequence ID" value="ABD11431.1"/>
    <property type="molecule type" value="Genomic_DNA"/>
</dbReference>
<feature type="compositionally biased region" description="Low complexity" evidence="1">
    <location>
        <begin position="46"/>
        <end position="74"/>
    </location>
</feature>
<reference evidence="3 4" key="1">
    <citation type="journal article" date="2007" name="Genome Res.">
        <title>Genome characteristics of facultatively symbiotic Frankia sp. strains reflect host range and host plant biogeography.</title>
        <authorList>
            <person name="Normand P."/>
            <person name="Lapierre P."/>
            <person name="Tisa L.S."/>
            <person name="Gogarten J.P."/>
            <person name="Alloisio N."/>
            <person name="Bagnarol E."/>
            <person name="Bassi C.A."/>
            <person name="Berry A.M."/>
            <person name="Bickhart D.M."/>
            <person name="Choisne N."/>
            <person name="Couloux A."/>
            <person name="Cournoyer B."/>
            <person name="Cruveiller S."/>
            <person name="Daubin V."/>
            <person name="Demange N."/>
            <person name="Francino M.P."/>
            <person name="Goltsman E."/>
            <person name="Huang Y."/>
            <person name="Kopp O.R."/>
            <person name="Labarre L."/>
            <person name="Lapidus A."/>
            <person name="Lavire C."/>
            <person name="Marechal J."/>
            <person name="Martinez M."/>
            <person name="Mastronunzio J.E."/>
            <person name="Mullin B.C."/>
            <person name="Niemann J."/>
            <person name="Pujic P."/>
            <person name="Rawnsley T."/>
            <person name="Rouy Z."/>
            <person name="Schenowitz C."/>
            <person name="Sellstedt A."/>
            <person name="Tavares F."/>
            <person name="Tomkins J.P."/>
            <person name="Vallenet D."/>
            <person name="Valverde C."/>
            <person name="Wall L.G."/>
            <person name="Wang Y."/>
            <person name="Medigue C."/>
            <person name="Benson D.R."/>
        </authorList>
    </citation>
    <scope>NUCLEOTIDE SEQUENCE [LARGE SCALE GENOMIC DNA]</scope>
    <source>
        <strain evidence="4">DSM 45818 / CECT 9043 / CcI3</strain>
    </source>
</reference>
<dbReference type="PANTHER" id="PTHR30298:SF0">
    <property type="entry name" value="PROTEIN YBFL-RELATED"/>
    <property type="match status" value="1"/>
</dbReference>